<dbReference type="AlphaFoldDB" id="A0A177B4R5"/>
<sequence>MLRVCQWLHLTKAYKYNHQNPSPKWITKLKSKSNHWMQPLIDYNKTKPVNVAYPMHWVTLIKPSYHIPYWEKDVISELGFTNRIKSLPILNSQMNNEKLSKIKHLVLIEQLKFKENDINEINNVNLKDFYIDINSATIKRRKYWKPKMNNEESTEKSKQYNENWNLSYKLLDKTVKRDQKRFMIHYEYVEPQYEYLYNQDGKEYRYDHERQNQVPSAWIPFHSFKPKS</sequence>
<gene>
    <name evidence="1" type="ORF">A3Q56_03688</name>
</gene>
<evidence type="ECO:0008006" key="3">
    <source>
        <dbReference type="Google" id="ProtNLM"/>
    </source>
</evidence>
<name>A0A177B4R5_9BILA</name>
<dbReference type="OrthoDB" id="9973389at2759"/>
<evidence type="ECO:0000313" key="1">
    <source>
        <dbReference type="EMBL" id="OAF68591.1"/>
    </source>
</evidence>
<dbReference type="Proteomes" id="UP000078046">
    <property type="component" value="Unassembled WGS sequence"/>
</dbReference>
<dbReference type="SUPFAM" id="SSF55129">
    <property type="entry name" value="Ribosomal protein L30p/L7e"/>
    <property type="match status" value="1"/>
</dbReference>
<protein>
    <recommendedName>
        <fullName evidence="3">39S ribosomal protein L30, mitochondrial</fullName>
    </recommendedName>
</protein>
<dbReference type="EMBL" id="LWCA01000420">
    <property type="protein sequence ID" value="OAF68591.1"/>
    <property type="molecule type" value="Genomic_DNA"/>
</dbReference>
<reference evidence="1 2" key="1">
    <citation type="submission" date="2016-04" db="EMBL/GenBank/DDBJ databases">
        <title>The genome of Intoshia linei affirms orthonectids as highly simplified spiralians.</title>
        <authorList>
            <person name="Mikhailov K.V."/>
            <person name="Slusarev G.S."/>
            <person name="Nikitin M.A."/>
            <person name="Logacheva M.D."/>
            <person name="Penin A."/>
            <person name="Aleoshin V."/>
            <person name="Panchin Y.V."/>
        </authorList>
    </citation>
    <scope>NUCLEOTIDE SEQUENCE [LARGE SCALE GENOMIC DNA]</scope>
    <source>
        <strain evidence="1">Intl2013</strain>
        <tissue evidence="1">Whole animal</tissue>
    </source>
</reference>
<proteinExistence type="predicted"/>
<comment type="caution">
    <text evidence="1">The sequence shown here is derived from an EMBL/GenBank/DDBJ whole genome shotgun (WGS) entry which is preliminary data.</text>
</comment>
<accession>A0A177B4R5</accession>
<keyword evidence="2" id="KW-1185">Reference proteome</keyword>
<evidence type="ECO:0000313" key="2">
    <source>
        <dbReference type="Proteomes" id="UP000078046"/>
    </source>
</evidence>
<dbReference type="InterPro" id="IPR036919">
    <property type="entry name" value="Ribo_uL30_ferredoxin-like_sf"/>
</dbReference>
<organism evidence="1 2">
    <name type="scientific">Intoshia linei</name>
    <dbReference type="NCBI Taxonomy" id="1819745"/>
    <lineage>
        <taxon>Eukaryota</taxon>
        <taxon>Metazoa</taxon>
        <taxon>Spiralia</taxon>
        <taxon>Lophotrochozoa</taxon>
        <taxon>Mesozoa</taxon>
        <taxon>Orthonectida</taxon>
        <taxon>Rhopaluridae</taxon>
        <taxon>Intoshia</taxon>
    </lineage>
</organism>